<dbReference type="STRING" id="1641165.XM38_18530"/>
<dbReference type="OrthoDB" id="583038at2"/>
<dbReference type="RefSeq" id="WP_080811611.1">
    <property type="nucleotide sequence ID" value="NZ_CP021983.2"/>
</dbReference>
<proteinExistence type="predicted"/>
<reference evidence="1 2" key="1">
    <citation type="journal article" date="2016" name="Biochim. Biophys. Acta">
        <title>Characterization of red-shifted phycobilisomes isolated from the chlorophyll f-containing cyanobacterium Halomicronema hongdechloris.</title>
        <authorList>
            <person name="Li Y."/>
            <person name="Lin Y."/>
            <person name="Garvey C.J."/>
            <person name="Birch D."/>
            <person name="Corkery R.W."/>
            <person name="Loughlin P.C."/>
            <person name="Scheer H."/>
            <person name="Willows R.D."/>
            <person name="Chen M."/>
        </authorList>
    </citation>
    <scope>NUCLEOTIDE SEQUENCE [LARGE SCALE GENOMIC DNA]</scope>
    <source>
        <strain evidence="1 2">C2206</strain>
    </source>
</reference>
<accession>A0A1Z3HJ04</accession>
<organism evidence="1 2">
    <name type="scientific">Halomicronema hongdechloris C2206</name>
    <dbReference type="NCBI Taxonomy" id="1641165"/>
    <lineage>
        <taxon>Bacteria</taxon>
        <taxon>Bacillati</taxon>
        <taxon>Cyanobacteriota</taxon>
        <taxon>Cyanophyceae</taxon>
        <taxon>Nodosilineales</taxon>
        <taxon>Nodosilineaceae</taxon>
        <taxon>Halomicronema</taxon>
    </lineage>
</organism>
<dbReference type="AlphaFoldDB" id="A0A1Z3HJ04"/>
<evidence type="ECO:0000313" key="2">
    <source>
        <dbReference type="Proteomes" id="UP000191901"/>
    </source>
</evidence>
<dbReference type="KEGG" id="hhg:XM38_012360"/>
<keyword evidence="2" id="KW-1185">Reference proteome</keyword>
<name>A0A1Z3HJ04_9CYAN</name>
<protein>
    <submittedName>
        <fullName evidence="1">Uncharacterized protein</fullName>
    </submittedName>
</protein>
<gene>
    <name evidence="1" type="ORF">XM38_012360</name>
</gene>
<sequence length="174" mass="18162">MVGPKNNDVIDVEFSTVGGTGGGLAPYQSGGGIGRRRNAPRSNIADGGYFDATNKRKPLFFIDTATDDMGSLMAIRAWLSCLRHRPLQTMAVTGASVWLGLAGASGGLNLMRGDVLQCRGDIWNPVVSGCNLAAIVAPPTRAAAGGIHDVMLGTEEMGTPVESRPVIRAVPVDQ</sequence>
<evidence type="ECO:0000313" key="1">
    <source>
        <dbReference type="EMBL" id="ASC70299.1"/>
    </source>
</evidence>
<dbReference type="EMBL" id="CP021983">
    <property type="protein sequence ID" value="ASC70299.1"/>
    <property type="molecule type" value="Genomic_DNA"/>
</dbReference>
<dbReference type="Proteomes" id="UP000191901">
    <property type="component" value="Chromosome"/>
</dbReference>